<dbReference type="KEGG" id="mor:MOC_0123"/>
<protein>
    <submittedName>
        <fullName evidence="2">Protein of unassigned function</fullName>
    </submittedName>
</protein>
<feature type="region of interest" description="Disordered" evidence="1">
    <location>
        <begin position="1"/>
        <end position="78"/>
    </location>
</feature>
<dbReference type="HOGENOM" id="CLU_751862_0_0_5"/>
<keyword evidence="3" id="KW-1185">Reference proteome</keyword>
<proteinExistence type="predicted"/>
<dbReference type="EMBL" id="CP003811">
    <property type="protein sequence ID" value="AIQ87878.1"/>
    <property type="molecule type" value="Genomic_DNA"/>
</dbReference>
<gene>
    <name evidence="2" type="ORF">MOC_0123</name>
</gene>
<feature type="compositionally biased region" description="Basic residues" evidence="1">
    <location>
        <begin position="23"/>
        <end position="44"/>
    </location>
</feature>
<dbReference type="AlphaFoldDB" id="A0A089NPY8"/>
<reference evidence="2 3" key="1">
    <citation type="journal article" date="2014" name="PLoS ONE">
        <title>Genome Information of Methylobacterium oryzae, a Plant-Probiotic Methylotroph in the Phyllosphere.</title>
        <authorList>
            <person name="Kwak M.J."/>
            <person name="Jeong H."/>
            <person name="Madhaiyan M."/>
            <person name="Lee Y."/>
            <person name="Sa T.M."/>
            <person name="Oh T.K."/>
            <person name="Kim J.F."/>
        </authorList>
    </citation>
    <scope>NUCLEOTIDE SEQUENCE [LARGE SCALE GENOMIC DNA]</scope>
    <source>
        <strain evidence="2 3">CBMB20</strain>
    </source>
</reference>
<dbReference type="eggNOG" id="ENOG50338J7">
    <property type="taxonomic scope" value="Bacteria"/>
</dbReference>
<evidence type="ECO:0000313" key="3">
    <source>
        <dbReference type="Proteomes" id="UP000029492"/>
    </source>
</evidence>
<evidence type="ECO:0000256" key="1">
    <source>
        <dbReference type="SAM" id="MobiDB-lite"/>
    </source>
</evidence>
<name>A0A089NPY8_9HYPH</name>
<dbReference type="STRING" id="693986.MOC_0123"/>
<organism evidence="2 3">
    <name type="scientific">Methylobacterium oryzae CBMB20</name>
    <dbReference type="NCBI Taxonomy" id="693986"/>
    <lineage>
        <taxon>Bacteria</taxon>
        <taxon>Pseudomonadati</taxon>
        <taxon>Pseudomonadota</taxon>
        <taxon>Alphaproteobacteria</taxon>
        <taxon>Hyphomicrobiales</taxon>
        <taxon>Methylobacteriaceae</taxon>
        <taxon>Methylobacterium</taxon>
    </lineage>
</organism>
<sequence length="368" mass="38825">MPRSCQQNRPKDRSCRTRPQNGRGRRPRPQRRWGRRPRRARRACAHAVKADDRATPDSPCAEESGDGPGPGTGMQSCRARLTAQSRVPPSVRSTMLIGTAPLVDRVGLRPPAARAGWSPGSLGLRLALASAAIALVCVFARLPAPLPGIQRAPDLKTAFVPSVRASPAQPAIAPARFGLAEPGPDPVRVAARVDPRTGLREDTLMRGDVAAIEAPALRIVLTRGTLTGPPPSLFVLMARRAANGPALDRPALAVARTGARGQIRTRFGAVETLEMTFAGPTQRTCTGFVTRETGFQLDGWLCAPLGHPPEPQAVACLLDALSLVDLADPDTTAAFAAVPDPASACPATAGAEPSSRTGSLIRRPQNKK</sequence>
<feature type="region of interest" description="Disordered" evidence="1">
    <location>
        <begin position="342"/>
        <end position="368"/>
    </location>
</feature>
<evidence type="ECO:0000313" key="2">
    <source>
        <dbReference type="EMBL" id="AIQ87878.1"/>
    </source>
</evidence>
<dbReference type="Proteomes" id="UP000029492">
    <property type="component" value="Chromosome"/>
</dbReference>
<accession>A0A089NPY8</accession>